<reference evidence="2 3" key="1">
    <citation type="submission" date="2017-04" db="EMBL/GenBank/DDBJ databases">
        <title>Draft genome sequence of Marssonina coronaria NL1: causal agent of apple blotch.</title>
        <authorList>
            <person name="Cheng Q."/>
        </authorList>
    </citation>
    <scope>NUCLEOTIDE SEQUENCE [LARGE SCALE GENOMIC DNA]</scope>
    <source>
        <strain evidence="2 3">NL1</strain>
    </source>
</reference>
<keyword evidence="1" id="KW-1133">Transmembrane helix</keyword>
<evidence type="ECO:0000313" key="3">
    <source>
        <dbReference type="Proteomes" id="UP000242519"/>
    </source>
</evidence>
<comment type="caution">
    <text evidence="2">The sequence shown here is derived from an EMBL/GenBank/DDBJ whole genome shotgun (WGS) entry which is preliminary data.</text>
</comment>
<organism evidence="2 3">
    <name type="scientific">Diplocarpon coronariae</name>
    <dbReference type="NCBI Taxonomy" id="2795749"/>
    <lineage>
        <taxon>Eukaryota</taxon>
        <taxon>Fungi</taxon>
        <taxon>Dikarya</taxon>
        <taxon>Ascomycota</taxon>
        <taxon>Pezizomycotina</taxon>
        <taxon>Leotiomycetes</taxon>
        <taxon>Helotiales</taxon>
        <taxon>Drepanopezizaceae</taxon>
        <taxon>Diplocarpon</taxon>
    </lineage>
</organism>
<accession>A0A218ZG47</accession>
<evidence type="ECO:0000313" key="2">
    <source>
        <dbReference type="EMBL" id="OWP07061.1"/>
    </source>
</evidence>
<keyword evidence="1" id="KW-0472">Membrane</keyword>
<feature type="transmembrane region" description="Helical" evidence="1">
    <location>
        <begin position="88"/>
        <end position="111"/>
    </location>
</feature>
<dbReference type="OrthoDB" id="5353310at2759"/>
<dbReference type="InParanoid" id="A0A218ZG47"/>
<dbReference type="Proteomes" id="UP000242519">
    <property type="component" value="Unassembled WGS sequence"/>
</dbReference>
<dbReference type="EMBL" id="MZNU01000022">
    <property type="protein sequence ID" value="OWP07061.1"/>
    <property type="molecule type" value="Genomic_DNA"/>
</dbReference>
<dbReference type="AlphaFoldDB" id="A0A218ZG47"/>
<gene>
    <name evidence="2" type="ORF">B2J93_7795</name>
</gene>
<keyword evidence="1" id="KW-0812">Transmembrane</keyword>
<proteinExistence type="predicted"/>
<evidence type="ECO:0000256" key="1">
    <source>
        <dbReference type="SAM" id="Phobius"/>
    </source>
</evidence>
<sequence>MGKPRKQPYIKRPSPLKEVHLTRPASQAMTAPDLVKDPMLFQLFAHAPETDLELGGESDSKSIVGPKRRAENNDWLAQQRMEKRRCRITCMIITLMLVMLIAGAAIAGWWFTQGPGR</sequence>
<name>A0A218ZG47_9HELO</name>
<keyword evidence="3" id="KW-1185">Reference proteome</keyword>
<protein>
    <submittedName>
        <fullName evidence="2">Uncharacterized protein</fullName>
    </submittedName>
</protein>